<evidence type="ECO:0000313" key="1">
    <source>
        <dbReference type="EMBL" id="EFV99173.1"/>
    </source>
</evidence>
<name>E7SAR4_9STRE</name>
<keyword evidence="1" id="KW-0378">Hydrolase</keyword>
<dbReference type="GO" id="GO:0004309">
    <property type="term" value="F:exopolyphosphatase activity"/>
    <property type="evidence" value="ECO:0007669"/>
    <property type="project" value="UniProtKB-EC"/>
</dbReference>
<sequence>MQKRCFSAFFRRLFWRFPMSDKILSVGLDLGTATTQLVLSELTIENIASVFTIPRVYITDKKVLYKSKIIFTPISHQSLIEVDKIKDFVIQEYKKAGIEKQNIQMGAVIITGETARKENASQVLQALSGYAGDFVVATAGPDLESIIAGKGACAHQYSQEHHTSVVNIDIGGGTSNFAAFREGDVIDTGCLDIGGRLIKIDPTTYKIQYIAPKLQEIIKQESLRLFLNDIVNKDELNKLIQIMVRVLEKAVGLDVDASYYEFLQTNHGLRLDYEINCVSFSGGVADTITEEAVANDFAYGDIGIILGRAIRQSKIFEQKKVIESAETIRATVVGAGSHTTEVSGSTITYISKTLPIRNIPVLKLAKDDELESCEKLTKIIRDKLEWFTLENEVQQVALALNGEKSPSFVRVQEYATAIVEGMGETIRKNIPLLVVVREDMAKVLGQCLFAILPKDYPFVCIDSVDVQNGDYIDIGNPVIEGSVLPVVVKTLVFN</sequence>
<dbReference type="AlphaFoldDB" id="E7SAR4"/>
<dbReference type="PIRSF" id="PIRSF012293">
    <property type="entry name" value="EutA"/>
    <property type="match status" value="1"/>
</dbReference>
<dbReference type="EC" id="3.6.1.11" evidence="1"/>
<dbReference type="Pfam" id="PF06277">
    <property type="entry name" value="EutA"/>
    <property type="match status" value="1"/>
</dbReference>
<dbReference type="HOGENOM" id="CLU_046255_0_0_9"/>
<dbReference type="PANTHER" id="PTHR32432:SF13">
    <property type="entry name" value="ETHANOLAMINE AMMONIA-LYASE REACTIVASE EUTA"/>
    <property type="match status" value="1"/>
</dbReference>
<dbReference type="InterPro" id="IPR043129">
    <property type="entry name" value="ATPase_NBD"/>
</dbReference>
<gene>
    <name evidence="1" type="primary">ppx2</name>
    <name evidence="1" type="ORF">HMPREF9421_1281</name>
</gene>
<dbReference type="EMBL" id="AEQR01000019">
    <property type="protein sequence ID" value="EFV99173.1"/>
    <property type="molecule type" value="Genomic_DNA"/>
</dbReference>
<reference evidence="1 2" key="1">
    <citation type="submission" date="2010-12" db="EMBL/GenBank/DDBJ databases">
        <authorList>
            <person name="Muzny D."/>
            <person name="Qin X."/>
            <person name="Deng J."/>
            <person name="Jiang H."/>
            <person name="Liu Y."/>
            <person name="Qu J."/>
            <person name="Song X.-Z."/>
            <person name="Zhang L."/>
            <person name="Thornton R."/>
            <person name="Coyle M."/>
            <person name="Francisco L."/>
            <person name="Jackson L."/>
            <person name="Javaid M."/>
            <person name="Korchina V."/>
            <person name="Kovar C."/>
            <person name="Mata R."/>
            <person name="Mathew T."/>
            <person name="Ngo R."/>
            <person name="Nguyen L."/>
            <person name="Nguyen N."/>
            <person name="Okwuonu G."/>
            <person name="Ongeri F."/>
            <person name="Pham C."/>
            <person name="Simmons D."/>
            <person name="Wilczek-Boney K."/>
            <person name="Hale W."/>
            <person name="Jakkamsetti A."/>
            <person name="Pham P."/>
            <person name="Ruth R."/>
            <person name="San Lucas F."/>
            <person name="Warren J."/>
            <person name="Zhang J."/>
            <person name="Zhao Z."/>
            <person name="Zhou C."/>
            <person name="Zhu D."/>
            <person name="Lee S."/>
            <person name="Bess C."/>
            <person name="Blankenburg K."/>
            <person name="Forbes L."/>
            <person name="Fu Q."/>
            <person name="Gubbala S."/>
            <person name="Hirani K."/>
            <person name="Jayaseelan J.C."/>
            <person name="Lara F."/>
            <person name="Munidasa M."/>
            <person name="Palculict T."/>
            <person name="Patil S."/>
            <person name="Pu L.-L."/>
            <person name="Saada N."/>
            <person name="Tang L."/>
            <person name="Weissenberger G."/>
            <person name="Zhu Y."/>
            <person name="Hemphill L."/>
            <person name="Shang Y."/>
            <person name="Youmans B."/>
            <person name="Ayvaz T."/>
            <person name="Ross M."/>
            <person name="Santibanez J."/>
            <person name="Aqrawi P."/>
            <person name="Gross S."/>
            <person name="Joshi V."/>
            <person name="Fowler G."/>
            <person name="Nazareth L."/>
            <person name="Reid J."/>
            <person name="Worley K."/>
            <person name="Petrosino J."/>
            <person name="Highlander S."/>
            <person name="Gibbs R."/>
        </authorList>
    </citation>
    <scope>NUCLEOTIDE SEQUENCE [LARGE SCALE GENOMIC DNA]</scope>
    <source>
        <strain evidence="1 2">ATCC 700641</strain>
    </source>
</reference>
<accession>E7SAR4</accession>
<dbReference type="InterPro" id="IPR050696">
    <property type="entry name" value="FtsA/MreB"/>
</dbReference>
<proteinExistence type="predicted"/>
<dbReference type="SUPFAM" id="SSF53067">
    <property type="entry name" value="Actin-like ATPase domain"/>
    <property type="match status" value="1"/>
</dbReference>
<keyword evidence="2" id="KW-1185">Reference proteome</keyword>
<dbReference type="Gene3D" id="3.30.420.40">
    <property type="match status" value="1"/>
</dbReference>
<dbReference type="eggNOG" id="COG4819">
    <property type="taxonomic scope" value="Bacteria"/>
</dbReference>
<dbReference type="Proteomes" id="UP000002814">
    <property type="component" value="Unassembled WGS sequence"/>
</dbReference>
<protein>
    <submittedName>
        <fullName evidence="1">Ethanolamine utilization protein EutA</fullName>
        <ecNumber evidence="1">3.6.1.11</ecNumber>
    </submittedName>
</protein>
<organism evidence="1 2">
    <name type="scientific">Streptococcus australis ATCC 700641</name>
    <dbReference type="NCBI Taxonomy" id="888833"/>
    <lineage>
        <taxon>Bacteria</taxon>
        <taxon>Bacillati</taxon>
        <taxon>Bacillota</taxon>
        <taxon>Bacilli</taxon>
        <taxon>Lactobacillales</taxon>
        <taxon>Streptococcaceae</taxon>
        <taxon>Streptococcus</taxon>
    </lineage>
</organism>
<evidence type="ECO:0000313" key="2">
    <source>
        <dbReference type="Proteomes" id="UP000002814"/>
    </source>
</evidence>
<comment type="caution">
    <text evidence="1">The sequence shown here is derived from an EMBL/GenBank/DDBJ whole genome shotgun (WGS) entry which is preliminary data.</text>
</comment>
<dbReference type="PANTHER" id="PTHR32432">
    <property type="entry name" value="CELL DIVISION PROTEIN FTSA-RELATED"/>
    <property type="match status" value="1"/>
</dbReference>
<dbReference type="NCBIfam" id="NF007992">
    <property type="entry name" value="PRK10719.1-3"/>
    <property type="match status" value="1"/>
</dbReference>
<dbReference type="InterPro" id="IPR009377">
    <property type="entry name" value="EutA"/>
</dbReference>